<name>A0A7C8NLN7_ORBOL</name>
<evidence type="ECO:0000313" key="5">
    <source>
        <dbReference type="EMBL" id="KAF3118971.1"/>
    </source>
</evidence>
<protein>
    <recommendedName>
        <fullName evidence="4">MYND-type domain-containing protein</fullName>
    </recommendedName>
</protein>
<dbReference type="Gene3D" id="6.10.140.2220">
    <property type="match status" value="1"/>
</dbReference>
<dbReference type="EMBL" id="WIQZ01000196">
    <property type="protein sequence ID" value="KAF3118971.1"/>
    <property type="molecule type" value="Genomic_DNA"/>
</dbReference>
<evidence type="ECO:0000259" key="4">
    <source>
        <dbReference type="Pfam" id="PF01753"/>
    </source>
</evidence>
<feature type="domain" description="MYND-type" evidence="4">
    <location>
        <begin position="13"/>
        <end position="48"/>
    </location>
</feature>
<keyword evidence="2" id="KW-0863">Zinc-finger</keyword>
<dbReference type="Proteomes" id="UP000480548">
    <property type="component" value="Unassembled WGS sequence"/>
</dbReference>
<organism evidence="5 6">
    <name type="scientific">Orbilia oligospora</name>
    <name type="common">Nematode-trapping fungus</name>
    <name type="synonym">Arthrobotrys oligospora</name>
    <dbReference type="NCBI Taxonomy" id="2813651"/>
    <lineage>
        <taxon>Eukaryota</taxon>
        <taxon>Fungi</taxon>
        <taxon>Dikarya</taxon>
        <taxon>Ascomycota</taxon>
        <taxon>Pezizomycotina</taxon>
        <taxon>Orbiliomycetes</taxon>
        <taxon>Orbiliales</taxon>
        <taxon>Orbiliaceae</taxon>
        <taxon>Orbilia</taxon>
    </lineage>
</organism>
<evidence type="ECO:0000256" key="1">
    <source>
        <dbReference type="ARBA" id="ARBA00022723"/>
    </source>
</evidence>
<evidence type="ECO:0000256" key="2">
    <source>
        <dbReference type="ARBA" id="ARBA00022771"/>
    </source>
</evidence>
<evidence type="ECO:0000313" key="6">
    <source>
        <dbReference type="Proteomes" id="UP000480548"/>
    </source>
</evidence>
<comment type="caution">
    <text evidence="5">The sequence shown here is derived from an EMBL/GenBank/DDBJ whole genome shotgun (WGS) entry which is preliminary data.</text>
</comment>
<reference evidence="5 6" key="1">
    <citation type="submission" date="2019-06" db="EMBL/GenBank/DDBJ databases">
        <authorList>
            <person name="Palmer J.M."/>
        </authorList>
    </citation>
    <scope>NUCLEOTIDE SEQUENCE [LARGE SCALE GENOMIC DNA]</scope>
    <source>
        <strain evidence="5 6">TWF703</strain>
    </source>
</reference>
<accession>A0A7C8NLN7</accession>
<evidence type="ECO:0000256" key="3">
    <source>
        <dbReference type="ARBA" id="ARBA00022833"/>
    </source>
</evidence>
<dbReference type="Pfam" id="PF01753">
    <property type="entry name" value="zf-MYND"/>
    <property type="match status" value="1"/>
</dbReference>
<keyword evidence="3" id="KW-0862">Zinc</keyword>
<keyword evidence="1" id="KW-0479">Metal-binding</keyword>
<dbReference type="SUPFAM" id="SSF144232">
    <property type="entry name" value="HIT/MYND zinc finger-like"/>
    <property type="match status" value="1"/>
</dbReference>
<gene>
    <name evidence="5" type="ORF">TWF703_003828</name>
</gene>
<dbReference type="AlphaFoldDB" id="A0A7C8NLN7"/>
<sequence>MTTPLQSRCEFPSCDKFENLQACEYCQYVFYCSREHRRSHLSQHKEICTELATACSRYRAEYRKLKRFSGNRKCPGQPFKNAIGRFTEFHETQDYRNAKRTVVEVLLKAGTKEALEACVEHGLEMHRLCWNGASVWLRNQTPLYMIMLGRDQDAYDFSKWLFMDDEDRDIYSKDAIHYSRRDLEDLVPFNLVNGTLDSEIWESVQDPFEPLDFIRKKIPNEYYCLSMILIKIMLLQDMKDLENMRVLEKLPVLQKNQEIFDLIQDQIPSTEVFRRDTALRTLDKEDFDDLRDLLDQHINRLFVIIGGDRFHFWTAMLKRGGPEYRPSDEAWYKMFEKLPGASQVIQSRLEMARQGDQRLLKFCDCSYQKYQRGEISKGFVSCNAQRCFFGRKMESYWIGRIGMAISLFL</sequence>
<proteinExistence type="predicted"/>
<dbReference type="GO" id="GO:0008270">
    <property type="term" value="F:zinc ion binding"/>
    <property type="evidence" value="ECO:0007669"/>
    <property type="project" value="UniProtKB-KW"/>
</dbReference>
<dbReference type="InterPro" id="IPR002893">
    <property type="entry name" value="Znf_MYND"/>
</dbReference>